<evidence type="ECO:0000313" key="3">
    <source>
        <dbReference type="EMBL" id="PJF18369.1"/>
    </source>
</evidence>
<comment type="caution">
    <text evidence="3">The sequence shown here is derived from an EMBL/GenBank/DDBJ whole genome shotgun (WGS) entry which is preliminary data.</text>
</comment>
<dbReference type="Proteomes" id="UP000240830">
    <property type="component" value="Unassembled WGS sequence"/>
</dbReference>
<keyword evidence="1" id="KW-0175">Coiled coil</keyword>
<feature type="coiled-coil region" evidence="1">
    <location>
        <begin position="2"/>
        <end position="29"/>
    </location>
</feature>
<sequence>MLHDETTQIEQARQDLKDAQDDLTNILNHGPAEILQFVHKVTSHLMEKVDALEASLLSAGMIGATSTNARAETPDVSDEYPAKK</sequence>
<keyword evidence="4" id="KW-1185">Reference proteome</keyword>
<gene>
    <name evidence="3" type="ORF">PSACC_01799</name>
</gene>
<dbReference type="EMBL" id="MTSL01000126">
    <property type="protein sequence ID" value="PJF18369.1"/>
    <property type="molecule type" value="Genomic_DNA"/>
</dbReference>
<protein>
    <submittedName>
        <fullName evidence="3">Uncharacterized protein</fullName>
    </submittedName>
</protein>
<reference evidence="3 4" key="1">
    <citation type="submission" date="2016-10" db="EMBL/GenBank/DDBJ databases">
        <title>The genome of Paramicrosporidium saccamoebae is the missing link in understanding Cryptomycota and Microsporidia evolution.</title>
        <authorList>
            <person name="Quandt C.A."/>
            <person name="Beaudet D."/>
            <person name="Corsaro D."/>
            <person name="Michel R."/>
            <person name="Corradi N."/>
            <person name="James T."/>
        </authorList>
    </citation>
    <scope>NUCLEOTIDE SEQUENCE [LARGE SCALE GENOMIC DNA]</scope>
    <source>
        <strain evidence="3 4">KSL3</strain>
    </source>
</reference>
<evidence type="ECO:0000256" key="2">
    <source>
        <dbReference type="SAM" id="MobiDB-lite"/>
    </source>
</evidence>
<proteinExistence type="predicted"/>
<dbReference type="AlphaFoldDB" id="A0A2H9TKX0"/>
<name>A0A2H9TKX0_9FUNG</name>
<evidence type="ECO:0000313" key="4">
    <source>
        <dbReference type="Proteomes" id="UP000240830"/>
    </source>
</evidence>
<accession>A0A2H9TKX0</accession>
<feature type="region of interest" description="Disordered" evidence="2">
    <location>
        <begin position="65"/>
        <end position="84"/>
    </location>
</feature>
<evidence type="ECO:0000256" key="1">
    <source>
        <dbReference type="SAM" id="Coils"/>
    </source>
</evidence>
<organism evidence="3 4">
    <name type="scientific">Paramicrosporidium saccamoebae</name>
    <dbReference type="NCBI Taxonomy" id="1246581"/>
    <lineage>
        <taxon>Eukaryota</taxon>
        <taxon>Fungi</taxon>
        <taxon>Fungi incertae sedis</taxon>
        <taxon>Cryptomycota</taxon>
        <taxon>Cryptomycota incertae sedis</taxon>
        <taxon>Paramicrosporidium</taxon>
    </lineage>
</organism>